<reference evidence="7" key="1">
    <citation type="journal article" date="2019" name="Int. J. Syst. Evol. Microbiol.">
        <title>The Global Catalogue of Microorganisms (GCM) 10K type strain sequencing project: providing services to taxonomists for standard genome sequencing and annotation.</title>
        <authorList>
            <consortium name="The Broad Institute Genomics Platform"/>
            <consortium name="The Broad Institute Genome Sequencing Center for Infectious Disease"/>
            <person name="Wu L."/>
            <person name="Ma J."/>
        </authorList>
    </citation>
    <scope>NUCLEOTIDE SEQUENCE [LARGE SCALE GENOMIC DNA]</scope>
    <source>
        <strain evidence="7">JCM 14234</strain>
    </source>
</reference>
<evidence type="ECO:0000313" key="6">
    <source>
        <dbReference type="EMBL" id="GAA3037594.1"/>
    </source>
</evidence>
<dbReference type="SUPFAM" id="SSF46689">
    <property type="entry name" value="Homeodomain-like"/>
    <property type="match status" value="1"/>
</dbReference>
<dbReference type="RefSeq" id="WP_290704674.1">
    <property type="nucleotide sequence ID" value="NZ_BAAAVS010000024.1"/>
</dbReference>
<keyword evidence="1" id="KW-0805">Transcription regulation</keyword>
<dbReference type="Gene3D" id="1.10.357.10">
    <property type="entry name" value="Tetracycline Repressor, domain 2"/>
    <property type="match status" value="1"/>
</dbReference>
<evidence type="ECO:0000256" key="3">
    <source>
        <dbReference type="ARBA" id="ARBA00023163"/>
    </source>
</evidence>
<protein>
    <submittedName>
        <fullName evidence="6">TetR/AcrR family transcriptional regulator</fullName>
    </submittedName>
</protein>
<keyword evidence="2 4" id="KW-0238">DNA-binding</keyword>
<dbReference type="Pfam" id="PF02909">
    <property type="entry name" value="TetR_C_1"/>
    <property type="match status" value="1"/>
</dbReference>
<evidence type="ECO:0000256" key="4">
    <source>
        <dbReference type="PROSITE-ProRule" id="PRU00335"/>
    </source>
</evidence>
<dbReference type="Proteomes" id="UP001501035">
    <property type="component" value="Unassembled WGS sequence"/>
</dbReference>
<dbReference type="Gene3D" id="1.10.10.60">
    <property type="entry name" value="Homeodomain-like"/>
    <property type="match status" value="1"/>
</dbReference>
<dbReference type="SUPFAM" id="SSF48498">
    <property type="entry name" value="Tetracyclin repressor-like, C-terminal domain"/>
    <property type="match status" value="1"/>
</dbReference>
<dbReference type="InterPro" id="IPR036271">
    <property type="entry name" value="Tet_transcr_reg_TetR-rel_C_sf"/>
</dbReference>
<gene>
    <name evidence="6" type="ORF">GCM10010528_17740</name>
</gene>
<dbReference type="Pfam" id="PF00440">
    <property type="entry name" value="TetR_N"/>
    <property type="match status" value="1"/>
</dbReference>
<feature type="domain" description="HTH tetR-type" evidence="5">
    <location>
        <begin position="33"/>
        <end position="93"/>
    </location>
</feature>
<feature type="DNA-binding region" description="H-T-H motif" evidence="4">
    <location>
        <begin position="56"/>
        <end position="75"/>
    </location>
</feature>
<dbReference type="InterPro" id="IPR009057">
    <property type="entry name" value="Homeodomain-like_sf"/>
</dbReference>
<evidence type="ECO:0000259" key="5">
    <source>
        <dbReference type="PROSITE" id="PS50977"/>
    </source>
</evidence>
<dbReference type="PROSITE" id="PS50977">
    <property type="entry name" value="HTH_TETR_2"/>
    <property type="match status" value="1"/>
</dbReference>
<dbReference type="InterPro" id="IPR001647">
    <property type="entry name" value="HTH_TetR"/>
</dbReference>
<keyword evidence="7" id="KW-1185">Reference proteome</keyword>
<organism evidence="6 7">
    <name type="scientific">Gordonia defluvii</name>
    <dbReference type="NCBI Taxonomy" id="283718"/>
    <lineage>
        <taxon>Bacteria</taxon>
        <taxon>Bacillati</taxon>
        <taxon>Actinomycetota</taxon>
        <taxon>Actinomycetes</taxon>
        <taxon>Mycobacteriales</taxon>
        <taxon>Gordoniaceae</taxon>
        <taxon>Gordonia</taxon>
    </lineage>
</organism>
<proteinExistence type="predicted"/>
<dbReference type="PANTHER" id="PTHR30055">
    <property type="entry name" value="HTH-TYPE TRANSCRIPTIONAL REGULATOR RUTR"/>
    <property type="match status" value="1"/>
</dbReference>
<dbReference type="EMBL" id="BAAAVS010000024">
    <property type="protein sequence ID" value="GAA3037594.1"/>
    <property type="molecule type" value="Genomic_DNA"/>
</dbReference>
<evidence type="ECO:0000313" key="7">
    <source>
        <dbReference type="Proteomes" id="UP001501035"/>
    </source>
</evidence>
<evidence type="ECO:0000256" key="1">
    <source>
        <dbReference type="ARBA" id="ARBA00023015"/>
    </source>
</evidence>
<dbReference type="InterPro" id="IPR050109">
    <property type="entry name" value="HTH-type_TetR-like_transc_reg"/>
</dbReference>
<dbReference type="InterPro" id="IPR004111">
    <property type="entry name" value="Repressor_TetR_C"/>
</dbReference>
<sequence>MAPTNPTNPALPRYLEALWGIEPAKPRRGPKPTVTVTDIGRAAVALADNSGWEMVSMKAIAESLGMTTMSLYRYVESKDDIGEIMVDEGLGPANLDYGKHRWRASVAIWADAFATRLRSHPWLATMPMARPPLGPNALSWTEAGVRAFDDTPLSGQQKMSALLLVDGFVRNHIRQASQMGLIGPAPRNSRPPYETMVASLADPRHHRSILAALASMDPAAEFDDTQLRFGLSVLLDGLDALIA</sequence>
<accession>A0ABP6LCG8</accession>
<dbReference type="PANTHER" id="PTHR30055:SF151">
    <property type="entry name" value="TRANSCRIPTIONAL REGULATORY PROTEIN"/>
    <property type="match status" value="1"/>
</dbReference>
<evidence type="ECO:0000256" key="2">
    <source>
        <dbReference type="ARBA" id="ARBA00023125"/>
    </source>
</evidence>
<keyword evidence="3" id="KW-0804">Transcription</keyword>
<comment type="caution">
    <text evidence="6">The sequence shown here is derived from an EMBL/GenBank/DDBJ whole genome shotgun (WGS) entry which is preliminary data.</text>
</comment>
<name>A0ABP6LCG8_9ACTN</name>